<accession>A0A448X3U7</accession>
<dbReference type="AlphaFoldDB" id="A0A448X3U7"/>
<name>A0A448X3U7_9PLAT</name>
<dbReference type="Proteomes" id="UP000784294">
    <property type="component" value="Unassembled WGS sequence"/>
</dbReference>
<protein>
    <submittedName>
        <fullName evidence="2">Uncharacterized protein</fullName>
    </submittedName>
</protein>
<gene>
    <name evidence="2" type="ORF">PXEA_LOCUS20687</name>
</gene>
<comment type="caution">
    <text evidence="2">The sequence shown here is derived from an EMBL/GenBank/DDBJ whole genome shotgun (WGS) entry which is preliminary data.</text>
</comment>
<evidence type="ECO:0000256" key="1">
    <source>
        <dbReference type="SAM" id="MobiDB-lite"/>
    </source>
</evidence>
<evidence type="ECO:0000313" key="2">
    <source>
        <dbReference type="EMBL" id="VEL27247.1"/>
    </source>
</evidence>
<evidence type="ECO:0000313" key="3">
    <source>
        <dbReference type="Proteomes" id="UP000784294"/>
    </source>
</evidence>
<reference evidence="2" key="1">
    <citation type="submission" date="2018-11" db="EMBL/GenBank/DDBJ databases">
        <authorList>
            <consortium name="Pathogen Informatics"/>
        </authorList>
    </citation>
    <scope>NUCLEOTIDE SEQUENCE</scope>
</reference>
<feature type="region of interest" description="Disordered" evidence="1">
    <location>
        <begin position="109"/>
        <end position="132"/>
    </location>
</feature>
<keyword evidence="3" id="KW-1185">Reference proteome</keyword>
<dbReference type="EMBL" id="CAAALY010085893">
    <property type="protein sequence ID" value="VEL27247.1"/>
    <property type="molecule type" value="Genomic_DNA"/>
</dbReference>
<organism evidence="2 3">
    <name type="scientific">Protopolystoma xenopodis</name>
    <dbReference type="NCBI Taxonomy" id="117903"/>
    <lineage>
        <taxon>Eukaryota</taxon>
        <taxon>Metazoa</taxon>
        <taxon>Spiralia</taxon>
        <taxon>Lophotrochozoa</taxon>
        <taxon>Platyhelminthes</taxon>
        <taxon>Monogenea</taxon>
        <taxon>Polyopisthocotylea</taxon>
        <taxon>Polystomatidea</taxon>
        <taxon>Polystomatidae</taxon>
        <taxon>Protopolystoma</taxon>
    </lineage>
</organism>
<sequence>MHLYLGMQPPTAPSPGQHFRQLRIDMSRKRVNSSLNAGPHEQLLFHTSYDREDEDANATLRSAKTALDVKTSETKAGQGHPLENEAIKANCSTQYIECRVKALFRPSEPIGPLQTLENPDYEGILSKSNCAE</sequence>
<proteinExistence type="predicted"/>